<proteinExistence type="predicted"/>
<name>A0A8T4GIF8_9EURY</name>
<dbReference type="Proteomes" id="UP000823588">
    <property type="component" value="Unassembled WGS sequence"/>
</dbReference>
<reference evidence="4" key="1">
    <citation type="submission" date="2021-03" db="EMBL/GenBank/DDBJ databases">
        <title>Genomic Encyclopedia of Type Strains, Phase IV (KMG-IV): sequencing the most valuable type-strain genomes for metagenomic binning, comparative biology and taxonomic classification.</title>
        <authorList>
            <person name="Goeker M."/>
        </authorList>
    </citation>
    <scope>NUCLEOTIDE SEQUENCE</scope>
    <source>
        <strain evidence="4">DSM 23564</strain>
    </source>
</reference>
<dbReference type="InterPro" id="IPR056494">
    <property type="entry name" value="DUF7108_C"/>
</dbReference>
<evidence type="ECO:0000313" key="5">
    <source>
        <dbReference type="Proteomes" id="UP000823588"/>
    </source>
</evidence>
<evidence type="ECO:0000259" key="2">
    <source>
        <dbReference type="Pfam" id="PF23418"/>
    </source>
</evidence>
<dbReference type="EMBL" id="JAGGKQ010000022">
    <property type="protein sequence ID" value="MBP1923487.1"/>
    <property type="molecule type" value="Genomic_DNA"/>
</dbReference>
<feature type="region of interest" description="Disordered" evidence="1">
    <location>
        <begin position="1"/>
        <end position="77"/>
    </location>
</feature>
<feature type="compositionally biased region" description="Basic and acidic residues" evidence="1">
    <location>
        <begin position="30"/>
        <end position="40"/>
    </location>
</feature>
<protein>
    <recommendedName>
        <fullName evidence="6">RnhA operon protein</fullName>
    </recommendedName>
</protein>
<evidence type="ECO:0000256" key="1">
    <source>
        <dbReference type="SAM" id="MobiDB-lite"/>
    </source>
</evidence>
<dbReference type="Pfam" id="PF23420">
    <property type="entry name" value="DUF7108_C"/>
    <property type="match status" value="1"/>
</dbReference>
<feature type="compositionally biased region" description="Acidic residues" evidence="1">
    <location>
        <begin position="15"/>
        <end position="29"/>
    </location>
</feature>
<organism evidence="4 5">
    <name type="scientific">Halorubrum alkaliphilum</name>
    <dbReference type="NCBI Taxonomy" id="261290"/>
    <lineage>
        <taxon>Archaea</taxon>
        <taxon>Methanobacteriati</taxon>
        <taxon>Methanobacteriota</taxon>
        <taxon>Stenosarchaea group</taxon>
        <taxon>Halobacteria</taxon>
        <taxon>Halobacteriales</taxon>
        <taxon>Haloferacaceae</taxon>
        <taxon>Halorubrum</taxon>
    </lineage>
</organism>
<comment type="caution">
    <text evidence="4">The sequence shown here is derived from an EMBL/GenBank/DDBJ whole genome shotgun (WGS) entry which is preliminary data.</text>
</comment>
<evidence type="ECO:0000259" key="3">
    <source>
        <dbReference type="Pfam" id="PF23420"/>
    </source>
</evidence>
<dbReference type="AlphaFoldDB" id="A0A8T4GIF8"/>
<sequence>MTETDEHEGSRVAADDENSDDENSDDEPPEWARERAREIMEPIGDNAEATEDGGDGIAAGADENDGLDEERRVPDVPVDVVDEAERLTRLAREAADPDAAAHYRERRDELVTDYEYTPRLRKEDDTLVLYPDEWMESGTVRMDRIEETDRAVEVSLSGPGDADRYQAVAAYNDAVVEAVADRAADVHAATARTFAAFMSNHYVRPVDDATPAMREEFREEFLPRNGWPTDEQLAVVTESLDRIESIAETIEESDG</sequence>
<feature type="domain" description="DUF7108" evidence="2">
    <location>
        <begin position="76"/>
        <end position="158"/>
    </location>
</feature>
<evidence type="ECO:0000313" key="4">
    <source>
        <dbReference type="EMBL" id="MBP1923487.1"/>
    </source>
</evidence>
<dbReference type="Pfam" id="PF23418">
    <property type="entry name" value="DUF7108"/>
    <property type="match status" value="1"/>
</dbReference>
<accession>A0A8T4GIF8</accession>
<keyword evidence="5" id="KW-1185">Reference proteome</keyword>
<dbReference type="InterPro" id="IPR055532">
    <property type="entry name" value="DUF7108_N"/>
</dbReference>
<feature type="domain" description="DUF7108" evidence="3">
    <location>
        <begin position="163"/>
        <end position="249"/>
    </location>
</feature>
<gene>
    <name evidence="4" type="ORF">J2751_002529</name>
</gene>
<evidence type="ECO:0008006" key="6">
    <source>
        <dbReference type="Google" id="ProtNLM"/>
    </source>
</evidence>